<evidence type="ECO:0000256" key="5">
    <source>
        <dbReference type="ARBA" id="ARBA00022771"/>
    </source>
</evidence>
<dbReference type="Gene3D" id="2.60.260.20">
    <property type="entry name" value="Urease metallochaperone UreE, N-terminal domain"/>
    <property type="match status" value="2"/>
</dbReference>
<evidence type="ECO:0000256" key="9">
    <source>
        <dbReference type="ARBA" id="ARBA00061004"/>
    </source>
</evidence>
<dbReference type="GO" id="GO:0008270">
    <property type="term" value="F:zinc ion binding"/>
    <property type="evidence" value="ECO:0007669"/>
    <property type="project" value="UniProtKB-UniRule"/>
</dbReference>
<feature type="domain" description="CR-type" evidence="14">
    <location>
        <begin position="137"/>
        <end position="219"/>
    </location>
</feature>
<dbReference type="Pfam" id="PF00684">
    <property type="entry name" value="DnaJ_CXXCXGXG"/>
    <property type="match status" value="1"/>
</dbReference>
<dbReference type="InterPro" id="IPR018253">
    <property type="entry name" value="DnaJ_domain_CS"/>
</dbReference>
<comment type="subcellular location">
    <subcellularLocation>
        <location evidence="11">Cytoplasm</location>
    </subcellularLocation>
</comment>
<comment type="similarity">
    <text evidence="9 11">Belongs to the DnaJ family.</text>
</comment>
<comment type="function">
    <text evidence="11">Participates actively in the response to hyperosmotic and heat shock by preventing the aggregation of stress-denatured proteins and by disaggregating proteins, also in an autonomous, DnaK-independent fashion. Unfolded proteins bind initially to DnaJ; upon interaction with the DnaJ-bound protein, DnaK hydrolyzes its bound ATP, resulting in the formation of a stable complex. GrpE releases ADP from DnaK; ATP binding to DnaK triggers the release of the substrate protein, thus completing the reaction cycle. Several rounds of ATP-dependent interactions between DnaJ, DnaK and GrpE are required for fully efficient folding. Also involved, together with DnaK and GrpE, in the DNA replication of plasmids through activation of initiation proteins.</text>
</comment>
<evidence type="ECO:0000256" key="11">
    <source>
        <dbReference type="HAMAP-Rule" id="MF_01152"/>
    </source>
</evidence>
<dbReference type="PANTHER" id="PTHR43096:SF48">
    <property type="entry name" value="CHAPERONE PROTEIN DNAJ"/>
    <property type="match status" value="1"/>
</dbReference>
<dbReference type="FunFam" id="2.10.230.10:FF:000002">
    <property type="entry name" value="Molecular chaperone DnaJ"/>
    <property type="match status" value="1"/>
</dbReference>
<dbReference type="GO" id="GO:0042026">
    <property type="term" value="P:protein refolding"/>
    <property type="evidence" value="ECO:0007669"/>
    <property type="project" value="TreeGrafter"/>
</dbReference>
<evidence type="ECO:0000256" key="12">
    <source>
        <dbReference type="PROSITE-ProRule" id="PRU00546"/>
    </source>
</evidence>
<feature type="binding site" evidence="11">
    <location>
        <position position="170"/>
    </location>
    <ligand>
        <name>Zn(2+)</name>
        <dbReference type="ChEBI" id="CHEBI:29105"/>
        <label>2</label>
    </ligand>
</feature>
<evidence type="ECO:0000259" key="14">
    <source>
        <dbReference type="PROSITE" id="PS51188"/>
    </source>
</evidence>
<comment type="domain">
    <text evidence="11">The J domain is necessary and sufficient to stimulate DnaK ATPase activity. Zinc center 1 plays an important role in the autonomous, DnaK-independent chaperone activity of DnaJ. Zinc center 2 is essential for interaction with DnaK and for DnaJ activity.</text>
</comment>
<dbReference type="InterPro" id="IPR036410">
    <property type="entry name" value="HSP_DnaJ_Cys-rich_dom_sf"/>
</dbReference>
<feature type="zinc finger region" description="CR-type" evidence="12">
    <location>
        <begin position="137"/>
        <end position="219"/>
    </location>
</feature>
<name>A0AAU9E6E4_9FIRM</name>
<keyword evidence="2 11" id="KW-0235">DNA replication</keyword>
<dbReference type="InterPro" id="IPR008971">
    <property type="entry name" value="HSP40/DnaJ_pept-bd"/>
</dbReference>
<dbReference type="InterPro" id="IPR012724">
    <property type="entry name" value="DnaJ"/>
</dbReference>
<keyword evidence="5 11" id="KW-0863">Zinc-finger</keyword>
<evidence type="ECO:0000256" key="8">
    <source>
        <dbReference type="ARBA" id="ARBA00023186"/>
    </source>
</evidence>
<evidence type="ECO:0000256" key="1">
    <source>
        <dbReference type="ARBA" id="ARBA00022490"/>
    </source>
</evidence>
<dbReference type="NCBIfam" id="TIGR02349">
    <property type="entry name" value="DnaJ_bact"/>
    <property type="match status" value="1"/>
</dbReference>
<feature type="binding site" evidence="11">
    <location>
        <position position="167"/>
    </location>
    <ligand>
        <name>Zn(2+)</name>
        <dbReference type="ChEBI" id="CHEBI:29105"/>
        <label>2</label>
    </ligand>
</feature>
<dbReference type="PANTHER" id="PTHR43096">
    <property type="entry name" value="DNAJ HOMOLOG 1, MITOCHONDRIAL-RELATED"/>
    <property type="match status" value="1"/>
</dbReference>
<evidence type="ECO:0000256" key="4">
    <source>
        <dbReference type="ARBA" id="ARBA00022737"/>
    </source>
</evidence>
<dbReference type="EMBL" id="AP028654">
    <property type="protein sequence ID" value="BEP29685.1"/>
    <property type="molecule type" value="Genomic_DNA"/>
</dbReference>
<dbReference type="NCBIfam" id="NF008035">
    <property type="entry name" value="PRK10767.1"/>
    <property type="match status" value="1"/>
</dbReference>
<keyword evidence="16" id="KW-1185">Reference proteome</keyword>
<proteinExistence type="inferred from homology"/>
<feature type="repeat" description="CXXCXGXG motif" evidence="11">
    <location>
        <begin position="193"/>
        <end position="200"/>
    </location>
</feature>
<dbReference type="Gene3D" id="1.10.287.110">
    <property type="entry name" value="DnaJ domain"/>
    <property type="match status" value="1"/>
</dbReference>
<dbReference type="SUPFAM" id="SSF57938">
    <property type="entry name" value="DnaJ/Hsp40 cysteine-rich domain"/>
    <property type="match status" value="1"/>
</dbReference>
<feature type="binding site" evidence="11">
    <location>
        <position position="207"/>
    </location>
    <ligand>
        <name>Zn(2+)</name>
        <dbReference type="ChEBI" id="CHEBI:29105"/>
        <label>1</label>
    </ligand>
</feature>
<sequence>MSDKRDYYDILGVSKNADEAELKKAYRKLAMKYHPDRNPDNKDAESKFKEANEAYEILSDKEKRSLYDQFGHAGVNQNAGGGGFSGGAGFGGFEDIINEMFGGGFGGFSSSSRRNGPRKGNDVRADITLTFEEAVFGCEKEIEFYRTEECPTCGGEGAEPGSKTTTCTKCGGSGELRYSQRSLFGESISVKKCDVCQGKGKVFENPCHTCKGKGKVKKKKTIKVNIPAGVYNGAQLTLRGESDLGTKGGPRGDVYVVIRVLSHKIFKRDGEDIFLDIDITFAQAVLGAEITVPTLDGKVSYKITPGTPSGKTFRLKGKGVPNLNAYGRGDQYVKVNIVVPKNLNGKQKEELRKYALTMGEDLSKVGGKDKGILNKLKDGLKK</sequence>
<keyword evidence="6 11" id="KW-0862">Zinc</keyword>
<dbReference type="Pfam" id="PF00226">
    <property type="entry name" value="DnaJ"/>
    <property type="match status" value="1"/>
</dbReference>
<feature type="binding site" evidence="11">
    <location>
        <position position="193"/>
    </location>
    <ligand>
        <name>Zn(2+)</name>
        <dbReference type="ChEBI" id="CHEBI:29105"/>
        <label>2</label>
    </ligand>
</feature>
<evidence type="ECO:0000256" key="6">
    <source>
        <dbReference type="ARBA" id="ARBA00022833"/>
    </source>
</evidence>
<dbReference type="FunFam" id="2.60.260.20:FF:000005">
    <property type="entry name" value="Chaperone protein dnaJ 1, mitochondrial"/>
    <property type="match status" value="1"/>
</dbReference>
<dbReference type="InterPro" id="IPR002939">
    <property type="entry name" value="DnaJ_C"/>
</dbReference>
<evidence type="ECO:0000259" key="13">
    <source>
        <dbReference type="PROSITE" id="PS50076"/>
    </source>
</evidence>
<keyword evidence="4 11" id="KW-0677">Repeat</keyword>
<dbReference type="Proteomes" id="UP001321786">
    <property type="component" value="Chromosome"/>
</dbReference>
<dbReference type="HAMAP" id="MF_01152">
    <property type="entry name" value="DnaJ"/>
    <property type="match status" value="1"/>
</dbReference>
<dbReference type="RefSeq" id="WP_338535305.1">
    <property type="nucleotide sequence ID" value="NZ_AP028654.1"/>
</dbReference>
<evidence type="ECO:0000256" key="2">
    <source>
        <dbReference type="ARBA" id="ARBA00022705"/>
    </source>
</evidence>
<feature type="binding site" evidence="11">
    <location>
        <position position="150"/>
    </location>
    <ligand>
        <name>Zn(2+)</name>
        <dbReference type="ChEBI" id="CHEBI:29105"/>
        <label>1</label>
    </ligand>
</feature>
<dbReference type="CDD" id="cd06257">
    <property type="entry name" value="DnaJ"/>
    <property type="match status" value="1"/>
</dbReference>
<keyword evidence="8 11" id="KW-0143">Chaperone</keyword>
<protein>
    <recommendedName>
        <fullName evidence="10 11">Chaperone protein DnaJ</fullName>
    </recommendedName>
</protein>
<dbReference type="PROSITE" id="PS51188">
    <property type="entry name" value="ZF_CR"/>
    <property type="match status" value="1"/>
</dbReference>
<feature type="repeat" description="CXXCXGXG motif" evidence="11">
    <location>
        <begin position="207"/>
        <end position="214"/>
    </location>
</feature>
<evidence type="ECO:0000256" key="10">
    <source>
        <dbReference type="ARBA" id="ARBA00067609"/>
    </source>
</evidence>
<feature type="binding site" evidence="11">
    <location>
        <position position="210"/>
    </location>
    <ligand>
        <name>Zn(2+)</name>
        <dbReference type="ChEBI" id="CHEBI:29105"/>
        <label>1</label>
    </ligand>
</feature>
<organism evidence="15 16">
    <name type="scientific">Helicovermis profundi</name>
    <dbReference type="NCBI Taxonomy" id="3065157"/>
    <lineage>
        <taxon>Bacteria</taxon>
        <taxon>Bacillati</taxon>
        <taxon>Bacillota</taxon>
        <taxon>Clostridia</taxon>
        <taxon>Helicovermis</taxon>
    </lineage>
</organism>
<keyword evidence="3 11" id="KW-0479">Metal-binding</keyword>
<accession>A0AAU9E6E4</accession>
<comment type="cofactor">
    <cofactor evidence="11">
        <name>Zn(2+)</name>
        <dbReference type="ChEBI" id="CHEBI:29105"/>
    </cofactor>
    <text evidence="11">Binds 2 Zn(2+) ions per monomer.</text>
</comment>
<dbReference type="GO" id="GO:0005524">
    <property type="term" value="F:ATP binding"/>
    <property type="evidence" value="ECO:0007669"/>
    <property type="project" value="InterPro"/>
</dbReference>
<keyword evidence="1 11" id="KW-0963">Cytoplasm</keyword>
<feature type="repeat" description="CXXCXGXG motif" evidence="11">
    <location>
        <begin position="150"/>
        <end position="157"/>
    </location>
</feature>
<dbReference type="SMART" id="SM00271">
    <property type="entry name" value="DnaJ"/>
    <property type="match status" value="1"/>
</dbReference>
<feature type="domain" description="J" evidence="13">
    <location>
        <begin position="6"/>
        <end position="71"/>
    </location>
</feature>
<dbReference type="PROSITE" id="PS50076">
    <property type="entry name" value="DNAJ_2"/>
    <property type="match status" value="1"/>
</dbReference>
<dbReference type="GO" id="GO:0009408">
    <property type="term" value="P:response to heat"/>
    <property type="evidence" value="ECO:0007669"/>
    <property type="project" value="InterPro"/>
</dbReference>
<feature type="binding site" evidence="11">
    <location>
        <position position="153"/>
    </location>
    <ligand>
        <name>Zn(2+)</name>
        <dbReference type="ChEBI" id="CHEBI:29105"/>
        <label>1</label>
    </ligand>
</feature>
<dbReference type="SUPFAM" id="SSF46565">
    <property type="entry name" value="Chaperone J-domain"/>
    <property type="match status" value="1"/>
</dbReference>
<dbReference type="GO" id="GO:0031072">
    <property type="term" value="F:heat shock protein binding"/>
    <property type="evidence" value="ECO:0007669"/>
    <property type="project" value="InterPro"/>
</dbReference>
<comment type="subunit">
    <text evidence="11">Homodimer.</text>
</comment>
<dbReference type="InterPro" id="IPR036869">
    <property type="entry name" value="J_dom_sf"/>
</dbReference>
<feature type="binding site" evidence="11">
    <location>
        <position position="196"/>
    </location>
    <ligand>
        <name>Zn(2+)</name>
        <dbReference type="ChEBI" id="CHEBI:29105"/>
        <label>2</label>
    </ligand>
</feature>
<dbReference type="SUPFAM" id="SSF49493">
    <property type="entry name" value="HSP40/DnaJ peptide-binding domain"/>
    <property type="match status" value="2"/>
</dbReference>
<feature type="repeat" description="CXXCXGXG motif" evidence="11">
    <location>
        <begin position="167"/>
        <end position="174"/>
    </location>
</feature>
<evidence type="ECO:0000313" key="16">
    <source>
        <dbReference type="Proteomes" id="UP001321786"/>
    </source>
</evidence>
<keyword evidence="7 11" id="KW-0346">Stress response</keyword>
<dbReference type="GO" id="GO:0006260">
    <property type="term" value="P:DNA replication"/>
    <property type="evidence" value="ECO:0007669"/>
    <property type="project" value="UniProtKB-KW"/>
</dbReference>
<reference evidence="15 16" key="1">
    <citation type="submission" date="2023-08" db="EMBL/GenBank/DDBJ databases">
        <title>Helicovermis profunda gen. nov., sp. nov., a novel mesophilic, fermentative bacterium within the Bacillota from a deep-sea hydrothermal vent chimney.</title>
        <authorList>
            <person name="Miyazaki U."/>
            <person name="Mizutani D."/>
            <person name="Hashimoto Y."/>
            <person name="Tame A."/>
            <person name="Sawayama S."/>
            <person name="Miyazaki J."/>
            <person name="Takai K."/>
            <person name="Nakagawa S."/>
        </authorList>
    </citation>
    <scope>NUCLEOTIDE SEQUENCE [LARGE SCALE GENOMIC DNA]</scope>
    <source>
        <strain evidence="15 16">S502</strain>
    </source>
</reference>
<evidence type="ECO:0000256" key="7">
    <source>
        <dbReference type="ARBA" id="ARBA00023016"/>
    </source>
</evidence>
<dbReference type="Gene3D" id="2.10.230.10">
    <property type="entry name" value="Heat shock protein DnaJ, cysteine-rich domain"/>
    <property type="match status" value="1"/>
</dbReference>
<evidence type="ECO:0000256" key="3">
    <source>
        <dbReference type="ARBA" id="ARBA00022723"/>
    </source>
</evidence>
<evidence type="ECO:0000313" key="15">
    <source>
        <dbReference type="EMBL" id="BEP29685.1"/>
    </source>
</evidence>
<dbReference type="GO" id="GO:0005737">
    <property type="term" value="C:cytoplasm"/>
    <property type="evidence" value="ECO:0007669"/>
    <property type="project" value="UniProtKB-SubCell"/>
</dbReference>
<dbReference type="AlphaFoldDB" id="A0AAU9E6E4"/>
<dbReference type="KEGG" id="hprf:HLPR_20160"/>
<dbReference type="CDD" id="cd10747">
    <property type="entry name" value="DnaJ_C"/>
    <property type="match status" value="1"/>
</dbReference>
<dbReference type="PRINTS" id="PR00625">
    <property type="entry name" value="JDOMAIN"/>
</dbReference>
<dbReference type="Pfam" id="PF01556">
    <property type="entry name" value="DnaJ_C"/>
    <property type="match status" value="1"/>
</dbReference>
<dbReference type="InterPro" id="IPR001623">
    <property type="entry name" value="DnaJ_domain"/>
</dbReference>
<dbReference type="InterPro" id="IPR001305">
    <property type="entry name" value="HSP_DnaJ_Cys-rich_dom"/>
</dbReference>
<dbReference type="FunFam" id="1.10.287.110:FF:000031">
    <property type="entry name" value="Molecular chaperone DnaJ"/>
    <property type="match status" value="1"/>
</dbReference>
<dbReference type="PROSITE" id="PS00636">
    <property type="entry name" value="DNAJ_1"/>
    <property type="match status" value="1"/>
</dbReference>
<gene>
    <name evidence="11 15" type="primary">dnaJ</name>
    <name evidence="15" type="ORF">HLPR_20160</name>
</gene>
<dbReference type="GO" id="GO:0051082">
    <property type="term" value="F:unfolded protein binding"/>
    <property type="evidence" value="ECO:0007669"/>
    <property type="project" value="UniProtKB-UniRule"/>
</dbReference>